<dbReference type="Proteomes" id="UP000642094">
    <property type="component" value="Unassembled WGS sequence"/>
</dbReference>
<protein>
    <submittedName>
        <fullName evidence="8">Efflux RND transporter periplasmic adaptor subunit</fullName>
    </submittedName>
</protein>
<feature type="signal peptide" evidence="4">
    <location>
        <begin position="1"/>
        <end position="21"/>
    </location>
</feature>
<sequence>MKAIWMLVAIAGLSVGTVGCAAKDATQAQTQSQKPSTAVDVAIVKFDSLQSETEYTGTTAPIREVSVKSRLEGRLLDLSVDVGDLVASGQAIAQLDDAVLSATVLQAEAEVAAREAEVSQASAAVGNARAQVERARLEYQQAQADANRFTQLAKEGAVSSQTSETAVTRARSAEQSLRSAEQQVALQQQTVGASSQRVLAQEAIKLREQERQSYTTIFAPISGVVLERISETGDLLFAGNDVVKLGDFSQVKVNVLISELEISKIRLNQSVNVRFDSFPNQTFKGTVRRISPVADPVARLIPVEVVLPNRDNKLGSGQLARVQFASSQQRQIVIAETALQAAGRPNSAANANQNANANRQSQEKAVSKPNANSSSSANNSDRGKPKTGTVFVVTGDPKTPKVSARQVTIGNRRDGKVTILSGLQEGDRIVVRSGGRLQDGDSVKLSVLSEQSN</sequence>
<evidence type="ECO:0000259" key="6">
    <source>
        <dbReference type="Pfam" id="PF25954"/>
    </source>
</evidence>
<dbReference type="EMBL" id="JACJQB010000007">
    <property type="protein sequence ID" value="MBD2187603.1"/>
    <property type="molecule type" value="Genomic_DNA"/>
</dbReference>
<feature type="chain" id="PRO_5047130646" evidence="4">
    <location>
        <begin position="22"/>
        <end position="453"/>
    </location>
</feature>
<dbReference type="SUPFAM" id="SSF111369">
    <property type="entry name" value="HlyD-like secretion proteins"/>
    <property type="match status" value="1"/>
</dbReference>
<reference evidence="8 9" key="1">
    <citation type="journal article" date="2020" name="ISME J.">
        <title>Comparative genomics reveals insights into cyanobacterial evolution and habitat adaptation.</title>
        <authorList>
            <person name="Chen M.Y."/>
            <person name="Teng W.K."/>
            <person name="Zhao L."/>
            <person name="Hu C.X."/>
            <person name="Zhou Y.K."/>
            <person name="Han B.P."/>
            <person name="Song L.R."/>
            <person name="Shu W.S."/>
        </authorList>
    </citation>
    <scope>NUCLEOTIDE SEQUENCE [LARGE SCALE GENOMIC DNA]</scope>
    <source>
        <strain evidence="8 9">FACHB-723</strain>
    </source>
</reference>
<comment type="caution">
    <text evidence="8">The sequence shown here is derived from an EMBL/GenBank/DDBJ whole genome shotgun (WGS) entry which is preliminary data.</text>
</comment>
<dbReference type="Pfam" id="PF25917">
    <property type="entry name" value="BSH_RND"/>
    <property type="match status" value="1"/>
</dbReference>
<keyword evidence="4" id="KW-0732">Signal</keyword>
<evidence type="ECO:0000313" key="9">
    <source>
        <dbReference type="Proteomes" id="UP000642094"/>
    </source>
</evidence>
<keyword evidence="2" id="KW-0175">Coiled coil</keyword>
<evidence type="ECO:0000259" key="5">
    <source>
        <dbReference type="Pfam" id="PF25917"/>
    </source>
</evidence>
<feature type="domain" description="Multidrug resistance protein MdtA-like barrel-sandwich hybrid" evidence="5">
    <location>
        <begin position="63"/>
        <end position="240"/>
    </location>
</feature>
<feature type="domain" description="CusB-like beta-barrel" evidence="6">
    <location>
        <begin position="253"/>
        <end position="327"/>
    </location>
</feature>
<evidence type="ECO:0000259" key="7">
    <source>
        <dbReference type="Pfam" id="PF25967"/>
    </source>
</evidence>
<evidence type="ECO:0000256" key="2">
    <source>
        <dbReference type="SAM" id="Coils"/>
    </source>
</evidence>
<proteinExistence type="predicted"/>
<evidence type="ECO:0000256" key="4">
    <source>
        <dbReference type="SAM" id="SignalP"/>
    </source>
</evidence>
<dbReference type="PANTHER" id="PTHR30469">
    <property type="entry name" value="MULTIDRUG RESISTANCE PROTEIN MDTA"/>
    <property type="match status" value="1"/>
</dbReference>
<feature type="domain" description="Multidrug resistance protein MdtA-like C-terminal permuted SH3" evidence="7">
    <location>
        <begin position="398"/>
        <end position="433"/>
    </location>
</feature>
<name>A0ABR7ZW35_9CYAN</name>
<dbReference type="Pfam" id="PF25954">
    <property type="entry name" value="Beta-barrel_RND_2"/>
    <property type="match status" value="1"/>
</dbReference>
<dbReference type="InterPro" id="IPR058792">
    <property type="entry name" value="Beta-barrel_RND_2"/>
</dbReference>
<evidence type="ECO:0000313" key="8">
    <source>
        <dbReference type="EMBL" id="MBD2187603.1"/>
    </source>
</evidence>
<evidence type="ECO:0000256" key="3">
    <source>
        <dbReference type="SAM" id="MobiDB-lite"/>
    </source>
</evidence>
<feature type="coiled-coil region" evidence="2">
    <location>
        <begin position="118"/>
        <end position="190"/>
    </location>
</feature>
<dbReference type="InterPro" id="IPR058625">
    <property type="entry name" value="MdtA-like_BSH"/>
</dbReference>
<accession>A0ABR7ZW35</accession>
<feature type="region of interest" description="Disordered" evidence="3">
    <location>
        <begin position="343"/>
        <end position="405"/>
    </location>
</feature>
<dbReference type="Gene3D" id="2.40.50.100">
    <property type="match status" value="1"/>
</dbReference>
<dbReference type="InterPro" id="IPR058627">
    <property type="entry name" value="MdtA-like_C"/>
</dbReference>
<keyword evidence="1" id="KW-0813">Transport</keyword>
<dbReference type="PROSITE" id="PS51257">
    <property type="entry name" value="PROKAR_LIPOPROTEIN"/>
    <property type="match status" value="1"/>
</dbReference>
<evidence type="ECO:0000256" key="1">
    <source>
        <dbReference type="ARBA" id="ARBA00022448"/>
    </source>
</evidence>
<dbReference type="Pfam" id="PF25967">
    <property type="entry name" value="RND-MFP_C"/>
    <property type="match status" value="1"/>
</dbReference>
<dbReference type="Gene3D" id="2.40.30.170">
    <property type="match status" value="1"/>
</dbReference>
<organism evidence="8 9">
    <name type="scientific">Pseudanabaena mucicola FACHB-723</name>
    <dbReference type="NCBI Taxonomy" id="2692860"/>
    <lineage>
        <taxon>Bacteria</taxon>
        <taxon>Bacillati</taxon>
        <taxon>Cyanobacteriota</taxon>
        <taxon>Cyanophyceae</taxon>
        <taxon>Pseudanabaenales</taxon>
        <taxon>Pseudanabaenaceae</taxon>
        <taxon>Pseudanabaena</taxon>
    </lineage>
</organism>
<dbReference type="PANTHER" id="PTHR30469:SF15">
    <property type="entry name" value="HLYD FAMILY OF SECRETION PROTEINS"/>
    <property type="match status" value="1"/>
</dbReference>
<dbReference type="Gene3D" id="1.10.287.470">
    <property type="entry name" value="Helix hairpin bin"/>
    <property type="match status" value="2"/>
</dbReference>
<keyword evidence="9" id="KW-1185">Reference proteome</keyword>
<dbReference type="RefSeq" id="WP_190402483.1">
    <property type="nucleotide sequence ID" value="NZ_JACJQB010000007.1"/>
</dbReference>
<feature type="compositionally biased region" description="Low complexity" evidence="3">
    <location>
        <begin position="370"/>
        <end position="380"/>
    </location>
</feature>
<gene>
    <name evidence="8" type="ORF">H6F41_05530</name>
</gene>
<dbReference type="Gene3D" id="2.40.420.20">
    <property type="match status" value="1"/>
</dbReference>
<feature type="compositionally biased region" description="Low complexity" evidence="3">
    <location>
        <begin position="348"/>
        <end position="358"/>
    </location>
</feature>